<name>A0A819NPF8_9BILA</name>
<keyword evidence="3" id="KW-0677">Repeat</keyword>
<evidence type="ECO:0000313" key="13">
    <source>
        <dbReference type="Proteomes" id="UP000663836"/>
    </source>
</evidence>
<reference evidence="12" key="1">
    <citation type="submission" date="2021-02" db="EMBL/GenBank/DDBJ databases">
        <authorList>
            <person name="Nowell W R."/>
        </authorList>
    </citation>
    <scope>NUCLEOTIDE SEQUENCE</scope>
</reference>
<protein>
    <recommendedName>
        <fullName evidence="11">C2H2-type domain-containing protein</fullName>
    </recommendedName>
</protein>
<keyword evidence="2" id="KW-0479">Metal-binding</keyword>
<dbReference type="InterPro" id="IPR013087">
    <property type="entry name" value="Znf_C2H2_type"/>
</dbReference>
<dbReference type="Gene3D" id="3.30.160.60">
    <property type="entry name" value="Classic Zinc Finger"/>
    <property type="match status" value="2"/>
</dbReference>
<dbReference type="GO" id="GO:0005667">
    <property type="term" value="C:transcription regulator complex"/>
    <property type="evidence" value="ECO:0007669"/>
    <property type="project" value="TreeGrafter"/>
</dbReference>
<evidence type="ECO:0000256" key="8">
    <source>
        <dbReference type="ARBA" id="ARBA00023163"/>
    </source>
</evidence>
<comment type="subcellular location">
    <subcellularLocation>
        <location evidence="1">Nucleus</location>
    </subcellularLocation>
</comment>
<keyword evidence="5" id="KW-0862">Zinc</keyword>
<evidence type="ECO:0000259" key="11">
    <source>
        <dbReference type="PROSITE" id="PS50157"/>
    </source>
</evidence>
<dbReference type="EMBL" id="CAJOBD010004560">
    <property type="protein sequence ID" value="CAF3999485.1"/>
    <property type="molecule type" value="Genomic_DNA"/>
</dbReference>
<dbReference type="InterPro" id="IPR036236">
    <property type="entry name" value="Znf_C2H2_sf"/>
</dbReference>
<comment type="caution">
    <text evidence="12">The sequence shown here is derived from an EMBL/GenBank/DDBJ whole genome shotgun (WGS) entry which is preliminary data.</text>
</comment>
<dbReference type="FunFam" id="3.30.160.60:FF:000325">
    <property type="entry name" value="ZFP90 zinc finger protein"/>
    <property type="match status" value="1"/>
</dbReference>
<dbReference type="SUPFAM" id="SSF57667">
    <property type="entry name" value="beta-beta-alpha zinc fingers"/>
    <property type="match status" value="1"/>
</dbReference>
<evidence type="ECO:0000256" key="10">
    <source>
        <dbReference type="PROSITE-ProRule" id="PRU00042"/>
    </source>
</evidence>
<evidence type="ECO:0000256" key="2">
    <source>
        <dbReference type="ARBA" id="ARBA00022723"/>
    </source>
</evidence>
<dbReference type="PROSITE" id="PS50157">
    <property type="entry name" value="ZINC_FINGER_C2H2_2"/>
    <property type="match status" value="2"/>
</dbReference>
<evidence type="ECO:0000256" key="5">
    <source>
        <dbReference type="ARBA" id="ARBA00022833"/>
    </source>
</evidence>
<proteinExistence type="predicted"/>
<feature type="domain" description="C2H2-type" evidence="11">
    <location>
        <begin position="21"/>
        <end position="48"/>
    </location>
</feature>
<dbReference type="GO" id="GO:0031519">
    <property type="term" value="C:PcG protein complex"/>
    <property type="evidence" value="ECO:0007669"/>
    <property type="project" value="TreeGrafter"/>
</dbReference>
<keyword evidence="4 10" id="KW-0863">Zinc-finger</keyword>
<feature type="domain" description="C2H2-type" evidence="11">
    <location>
        <begin position="1"/>
        <end position="20"/>
    </location>
</feature>
<gene>
    <name evidence="12" type="ORF">JBS370_LOCUS26190</name>
</gene>
<evidence type="ECO:0000256" key="7">
    <source>
        <dbReference type="ARBA" id="ARBA00023125"/>
    </source>
</evidence>
<evidence type="ECO:0000313" key="12">
    <source>
        <dbReference type="EMBL" id="CAF3999485.1"/>
    </source>
</evidence>
<keyword evidence="9" id="KW-0539">Nucleus</keyword>
<evidence type="ECO:0000256" key="4">
    <source>
        <dbReference type="ARBA" id="ARBA00022771"/>
    </source>
</evidence>
<keyword evidence="7" id="KW-0238">DNA-binding</keyword>
<dbReference type="GO" id="GO:0000785">
    <property type="term" value="C:chromatin"/>
    <property type="evidence" value="ECO:0007669"/>
    <property type="project" value="TreeGrafter"/>
</dbReference>
<accession>A0A819NPF8</accession>
<dbReference type="Proteomes" id="UP000663836">
    <property type="component" value="Unassembled WGS sequence"/>
</dbReference>
<keyword evidence="6" id="KW-0805">Transcription regulation</keyword>
<dbReference type="GO" id="GO:0000978">
    <property type="term" value="F:RNA polymerase II cis-regulatory region sequence-specific DNA binding"/>
    <property type="evidence" value="ECO:0007669"/>
    <property type="project" value="TreeGrafter"/>
</dbReference>
<dbReference type="Pfam" id="PF00096">
    <property type="entry name" value="zf-C2H2"/>
    <property type="match status" value="1"/>
</dbReference>
<evidence type="ECO:0000256" key="9">
    <source>
        <dbReference type="ARBA" id="ARBA00023242"/>
    </source>
</evidence>
<feature type="non-terminal residue" evidence="12">
    <location>
        <position position="1"/>
    </location>
</feature>
<organism evidence="12 13">
    <name type="scientific">Rotaria sordida</name>
    <dbReference type="NCBI Taxonomy" id="392033"/>
    <lineage>
        <taxon>Eukaryota</taxon>
        <taxon>Metazoa</taxon>
        <taxon>Spiralia</taxon>
        <taxon>Gnathifera</taxon>
        <taxon>Rotifera</taxon>
        <taxon>Eurotatoria</taxon>
        <taxon>Bdelloidea</taxon>
        <taxon>Philodinida</taxon>
        <taxon>Philodinidae</taxon>
        <taxon>Rotaria</taxon>
    </lineage>
</organism>
<dbReference type="AlphaFoldDB" id="A0A819NPF8"/>
<dbReference type="PANTHER" id="PTHR14003">
    <property type="entry name" value="TRANSCRIPTIONAL REPRESSOR PROTEIN YY"/>
    <property type="match status" value="1"/>
</dbReference>
<dbReference type="GO" id="GO:0008270">
    <property type="term" value="F:zinc ion binding"/>
    <property type="evidence" value="ECO:0007669"/>
    <property type="project" value="UniProtKB-KW"/>
</dbReference>
<keyword evidence="8" id="KW-0804">Transcription</keyword>
<sequence length="77" mass="8893">GFSKQTNLKNHLLIHTGQKPFQCQFCFKKFSLSCNLRSHIRTHHNEFPLDFSLSENQSSLSTIVDDQNSIIDVENLD</sequence>
<dbReference type="PROSITE" id="PS00028">
    <property type="entry name" value="ZINC_FINGER_C2H2_1"/>
    <property type="match status" value="1"/>
</dbReference>
<evidence type="ECO:0000256" key="1">
    <source>
        <dbReference type="ARBA" id="ARBA00004123"/>
    </source>
</evidence>
<dbReference type="PANTHER" id="PTHR14003:SF19">
    <property type="entry name" value="YY2 TRANSCRIPTION FACTOR"/>
    <property type="match status" value="1"/>
</dbReference>
<evidence type="ECO:0000256" key="6">
    <source>
        <dbReference type="ARBA" id="ARBA00023015"/>
    </source>
</evidence>
<evidence type="ECO:0000256" key="3">
    <source>
        <dbReference type="ARBA" id="ARBA00022737"/>
    </source>
</evidence>
<dbReference type="GO" id="GO:0000981">
    <property type="term" value="F:DNA-binding transcription factor activity, RNA polymerase II-specific"/>
    <property type="evidence" value="ECO:0007669"/>
    <property type="project" value="TreeGrafter"/>
</dbReference>